<evidence type="ECO:0000256" key="1">
    <source>
        <dbReference type="ARBA" id="ARBA00000022"/>
    </source>
</evidence>
<proteinExistence type="predicted"/>
<dbReference type="Gene3D" id="1.10.357.40">
    <property type="entry name" value="YbiA-like"/>
    <property type="match status" value="1"/>
</dbReference>
<dbReference type="NCBIfam" id="TIGR02464">
    <property type="entry name" value="ribofla_fusion"/>
    <property type="match status" value="1"/>
</dbReference>
<sequence>MILDLDAARRAEHRGIAMEFVYFWGPDPHGGLGVECLSQWYPSPFTVDGTTYATAEHYMMAGKARLFGDERAEQRAVAARTPFEAKNIGRQVRGFDTDVWDARRVDIVVAGNVGKFTAHPPMRDFLLGTGGKVLVEASPIDRVWGIGLAATDRRAATPSTWRGLNLLGFALMAVRERLRS</sequence>
<evidence type="ECO:0000313" key="4">
    <source>
        <dbReference type="EMBL" id="PRY34800.1"/>
    </source>
</evidence>
<feature type="domain" description="NADAR" evidence="3">
    <location>
        <begin position="22"/>
        <end position="179"/>
    </location>
</feature>
<dbReference type="Proteomes" id="UP000239494">
    <property type="component" value="Unassembled WGS sequence"/>
</dbReference>
<dbReference type="SUPFAM" id="SSF143990">
    <property type="entry name" value="YbiA-like"/>
    <property type="match status" value="1"/>
</dbReference>
<dbReference type="CDD" id="cd15457">
    <property type="entry name" value="NADAR"/>
    <property type="match status" value="1"/>
</dbReference>
<dbReference type="AlphaFoldDB" id="A0A2T0SN08"/>
<comment type="catalytic activity">
    <reaction evidence="1">
        <text>5-amino-6-(5-phospho-D-ribosylamino)uracil + H2O = 5,6-diaminouracil + D-ribose 5-phosphate</text>
        <dbReference type="Rhea" id="RHEA:55020"/>
        <dbReference type="ChEBI" id="CHEBI:15377"/>
        <dbReference type="ChEBI" id="CHEBI:46252"/>
        <dbReference type="ChEBI" id="CHEBI:58453"/>
        <dbReference type="ChEBI" id="CHEBI:78346"/>
    </reaction>
</comment>
<dbReference type="Pfam" id="PF08719">
    <property type="entry name" value="NADAR"/>
    <property type="match status" value="1"/>
</dbReference>
<dbReference type="OrthoDB" id="67297at2"/>
<organism evidence="4 5">
    <name type="scientific">Umezawaea tangerina</name>
    <dbReference type="NCBI Taxonomy" id="84725"/>
    <lineage>
        <taxon>Bacteria</taxon>
        <taxon>Bacillati</taxon>
        <taxon>Actinomycetota</taxon>
        <taxon>Actinomycetes</taxon>
        <taxon>Pseudonocardiales</taxon>
        <taxon>Pseudonocardiaceae</taxon>
        <taxon>Umezawaea</taxon>
    </lineage>
</organism>
<evidence type="ECO:0000259" key="3">
    <source>
        <dbReference type="Pfam" id="PF08719"/>
    </source>
</evidence>
<evidence type="ECO:0000313" key="5">
    <source>
        <dbReference type="Proteomes" id="UP000239494"/>
    </source>
</evidence>
<dbReference type="InterPro" id="IPR012816">
    <property type="entry name" value="NADAR"/>
</dbReference>
<gene>
    <name evidence="4" type="ORF">CLV43_11576</name>
</gene>
<name>A0A2T0SN08_9PSEU</name>
<keyword evidence="5" id="KW-1185">Reference proteome</keyword>
<accession>A0A2T0SN08</accession>
<reference evidence="4 5" key="1">
    <citation type="submission" date="2018-03" db="EMBL/GenBank/DDBJ databases">
        <title>Genomic Encyclopedia of Archaeal and Bacterial Type Strains, Phase II (KMG-II): from individual species to whole genera.</title>
        <authorList>
            <person name="Goeker M."/>
        </authorList>
    </citation>
    <scope>NUCLEOTIDE SEQUENCE [LARGE SCALE GENOMIC DNA]</scope>
    <source>
        <strain evidence="4 5">DSM 44720</strain>
    </source>
</reference>
<dbReference type="RefSeq" id="WP_106194229.1">
    <property type="nucleotide sequence ID" value="NZ_PVTF01000015.1"/>
</dbReference>
<comment type="caution">
    <text evidence="4">The sequence shown here is derived from an EMBL/GenBank/DDBJ whole genome shotgun (WGS) entry which is preliminary data.</text>
</comment>
<protein>
    <recommendedName>
        <fullName evidence="3">NADAR domain-containing protein</fullName>
    </recommendedName>
</protein>
<comment type="catalytic activity">
    <reaction evidence="2">
        <text>2,5-diamino-6-hydroxy-4-(5-phosphoribosylamino)-pyrimidine + H2O = 2,5,6-triamino-4-hydroxypyrimidine + D-ribose 5-phosphate</text>
        <dbReference type="Rhea" id="RHEA:23436"/>
        <dbReference type="ChEBI" id="CHEBI:15377"/>
        <dbReference type="ChEBI" id="CHEBI:58614"/>
        <dbReference type="ChEBI" id="CHEBI:78346"/>
        <dbReference type="ChEBI" id="CHEBI:137796"/>
    </reaction>
</comment>
<dbReference type="EMBL" id="PVTF01000015">
    <property type="protein sequence ID" value="PRY34800.1"/>
    <property type="molecule type" value="Genomic_DNA"/>
</dbReference>
<evidence type="ECO:0000256" key="2">
    <source>
        <dbReference type="ARBA" id="ARBA00000751"/>
    </source>
</evidence>
<dbReference type="InterPro" id="IPR037238">
    <property type="entry name" value="YbiA-like_sf"/>
</dbReference>